<comment type="caution">
    <text evidence="1">The sequence shown here is derived from an EMBL/GenBank/DDBJ whole genome shotgun (WGS) entry which is preliminary data.</text>
</comment>
<reference evidence="2" key="1">
    <citation type="journal article" date="2019" name="Int. J. Syst. Evol. Microbiol.">
        <title>The Global Catalogue of Microorganisms (GCM) 10K type strain sequencing project: providing services to taxonomists for standard genome sequencing and annotation.</title>
        <authorList>
            <consortium name="The Broad Institute Genomics Platform"/>
            <consortium name="The Broad Institute Genome Sequencing Center for Infectious Disease"/>
            <person name="Wu L."/>
            <person name="Ma J."/>
        </authorList>
    </citation>
    <scope>NUCLEOTIDE SEQUENCE [LARGE SCALE GENOMIC DNA]</scope>
    <source>
        <strain evidence="2">CECT 7706</strain>
    </source>
</reference>
<keyword evidence="2" id="KW-1185">Reference proteome</keyword>
<name>A0ABT8C6D5_9BACT</name>
<dbReference type="EMBL" id="JAUFQS010000004">
    <property type="protein sequence ID" value="MDN3687241.1"/>
    <property type="molecule type" value="Genomic_DNA"/>
</dbReference>
<accession>A0ABT8C6D5</accession>
<proteinExistence type="predicted"/>
<sequence>MLMICGIKVKLDSRVISQLLQNSALEFQSILNCSTGEVDTKKFLDEEGIFISVKNAGYGYIKGSLHKYKNKGHHNHDDFSWPEVSETNQRLSDRLMVDVRKLPLINLEWGLNIPMDADPNMLLSGLVRHNGSPFKNMYVFPGKHYVANHRDYEVKIYNKSAQYRLSSHLLRYELSSKKARFFNRLGIGCLGDLEKNDNQSQLFHSLLSEWDNILLIDPLIYTNAENSRKDEIRLANWKNPSFWNKSNRRVRSYQLEQYEKYLLQHHMRTKEKFGELLRRKFIQL</sequence>
<dbReference type="Proteomes" id="UP001236663">
    <property type="component" value="Unassembled WGS sequence"/>
</dbReference>
<evidence type="ECO:0000313" key="2">
    <source>
        <dbReference type="Proteomes" id="UP001236663"/>
    </source>
</evidence>
<protein>
    <submittedName>
        <fullName evidence="1">Uncharacterized protein</fullName>
    </submittedName>
</protein>
<gene>
    <name evidence="1" type="ORF">QWZ15_05340</name>
</gene>
<dbReference type="RefSeq" id="WP_290227795.1">
    <property type="nucleotide sequence ID" value="NZ_JAUFQS010000004.1"/>
</dbReference>
<organism evidence="1 2">
    <name type="scientific">Cyclobacterium jeungdonense</name>
    <dbReference type="NCBI Taxonomy" id="708087"/>
    <lineage>
        <taxon>Bacteria</taxon>
        <taxon>Pseudomonadati</taxon>
        <taxon>Bacteroidota</taxon>
        <taxon>Cytophagia</taxon>
        <taxon>Cytophagales</taxon>
        <taxon>Cyclobacteriaceae</taxon>
        <taxon>Cyclobacterium</taxon>
    </lineage>
</organism>
<evidence type="ECO:0000313" key="1">
    <source>
        <dbReference type="EMBL" id="MDN3687241.1"/>
    </source>
</evidence>